<accession>A0A5N6QZT8</accession>
<name>A0A5N6QZT8_9ROSI</name>
<dbReference type="EMBL" id="CM017323">
    <property type="protein sequence ID" value="KAE8022242.1"/>
    <property type="molecule type" value="Genomic_DNA"/>
</dbReference>
<proteinExistence type="predicted"/>
<gene>
    <name evidence="1" type="ORF">FH972_008058</name>
</gene>
<sequence>MVFVGGRDCGKRCSPLKPICGVYPILLVEVISLSDEKLPMIRLEPQQNLSTRRMELPVIKVKLSL</sequence>
<dbReference type="Proteomes" id="UP000327013">
    <property type="component" value="Chromosome 3"/>
</dbReference>
<evidence type="ECO:0000313" key="1">
    <source>
        <dbReference type="EMBL" id="KAE8022242.1"/>
    </source>
</evidence>
<organism evidence="1 2">
    <name type="scientific">Carpinus fangiana</name>
    <dbReference type="NCBI Taxonomy" id="176857"/>
    <lineage>
        <taxon>Eukaryota</taxon>
        <taxon>Viridiplantae</taxon>
        <taxon>Streptophyta</taxon>
        <taxon>Embryophyta</taxon>
        <taxon>Tracheophyta</taxon>
        <taxon>Spermatophyta</taxon>
        <taxon>Magnoliopsida</taxon>
        <taxon>eudicotyledons</taxon>
        <taxon>Gunneridae</taxon>
        <taxon>Pentapetalae</taxon>
        <taxon>rosids</taxon>
        <taxon>fabids</taxon>
        <taxon>Fagales</taxon>
        <taxon>Betulaceae</taxon>
        <taxon>Carpinus</taxon>
    </lineage>
</organism>
<evidence type="ECO:0000313" key="2">
    <source>
        <dbReference type="Proteomes" id="UP000327013"/>
    </source>
</evidence>
<protein>
    <submittedName>
        <fullName evidence="1">Uncharacterized protein</fullName>
    </submittedName>
</protein>
<dbReference type="AlphaFoldDB" id="A0A5N6QZT8"/>
<keyword evidence="2" id="KW-1185">Reference proteome</keyword>
<reference evidence="1 2" key="1">
    <citation type="submission" date="2019-06" db="EMBL/GenBank/DDBJ databases">
        <title>A chromosomal-level reference genome of Carpinus fangiana (Coryloideae, Betulaceae).</title>
        <authorList>
            <person name="Yang X."/>
            <person name="Wang Z."/>
            <person name="Zhang L."/>
            <person name="Hao G."/>
            <person name="Liu J."/>
            <person name="Yang Y."/>
        </authorList>
    </citation>
    <scope>NUCLEOTIDE SEQUENCE [LARGE SCALE GENOMIC DNA]</scope>
    <source>
        <strain evidence="1">Cfa_2016G</strain>
        <tissue evidence="1">Leaf</tissue>
    </source>
</reference>